<dbReference type="EMBL" id="QEKI01000004">
    <property type="protein sequence ID" value="PVY41799.1"/>
    <property type="molecule type" value="Genomic_DNA"/>
</dbReference>
<reference evidence="2 3" key="1">
    <citation type="submission" date="2018-04" db="EMBL/GenBank/DDBJ databases">
        <title>Genomic Encyclopedia of Type Strains, Phase IV (KMG-IV): sequencing the most valuable type-strain genomes for metagenomic binning, comparative biology and taxonomic classification.</title>
        <authorList>
            <person name="Goeker M."/>
        </authorList>
    </citation>
    <scope>NUCLEOTIDE SEQUENCE [LARGE SCALE GENOMIC DNA]</scope>
    <source>
        <strain evidence="2 3">DSM 100231</strain>
    </source>
</reference>
<evidence type="ECO:0000313" key="2">
    <source>
        <dbReference type="EMBL" id="PVY41799.1"/>
    </source>
</evidence>
<dbReference type="OrthoDB" id="966005at2"/>
<keyword evidence="3" id="KW-1185">Reference proteome</keyword>
<evidence type="ECO:0000313" key="3">
    <source>
        <dbReference type="Proteomes" id="UP000245466"/>
    </source>
</evidence>
<dbReference type="RefSeq" id="WP_116542845.1">
    <property type="nucleotide sequence ID" value="NZ_QEKI01000004.1"/>
</dbReference>
<evidence type="ECO:0008006" key="4">
    <source>
        <dbReference type="Google" id="ProtNLM"/>
    </source>
</evidence>
<gene>
    <name evidence="2" type="ORF">C8E01_104171</name>
</gene>
<dbReference type="Proteomes" id="UP000245466">
    <property type="component" value="Unassembled WGS sequence"/>
</dbReference>
<organism evidence="2 3">
    <name type="scientific">Pontibacter virosus</name>
    <dbReference type="NCBI Taxonomy" id="1765052"/>
    <lineage>
        <taxon>Bacteria</taxon>
        <taxon>Pseudomonadati</taxon>
        <taxon>Bacteroidota</taxon>
        <taxon>Cytophagia</taxon>
        <taxon>Cytophagales</taxon>
        <taxon>Hymenobacteraceae</taxon>
        <taxon>Pontibacter</taxon>
    </lineage>
</organism>
<feature type="chain" id="PRO_5015502102" description="Outer membrane protein with beta-barrel domain" evidence="1">
    <location>
        <begin position="20"/>
        <end position="177"/>
    </location>
</feature>
<comment type="caution">
    <text evidence="2">The sequence shown here is derived from an EMBL/GenBank/DDBJ whole genome shotgun (WGS) entry which is preliminary data.</text>
</comment>
<sequence>MKSLLLLLLLTGLSFLANAQTTFPVSYKKSIFVEGFGQGLQGSVNYDMRFKKGLQHGLGFRMGVGGIFTGTSNADAANKANGVIGFPVGLNYLIGKNKSAFEAGIGTTPHYARTDLYSPTKPKIVHENGWDTSGYLNLGYRFQPLDNGFMFRLNWTPVLSSTGFLAQNFGASAGYSF</sequence>
<accession>A0A2U1AZE3</accession>
<keyword evidence="1" id="KW-0732">Signal</keyword>
<dbReference type="AlphaFoldDB" id="A0A2U1AZE3"/>
<feature type="signal peptide" evidence="1">
    <location>
        <begin position="1"/>
        <end position="19"/>
    </location>
</feature>
<name>A0A2U1AZE3_9BACT</name>
<evidence type="ECO:0000256" key="1">
    <source>
        <dbReference type="SAM" id="SignalP"/>
    </source>
</evidence>
<proteinExistence type="predicted"/>
<protein>
    <recommendedName>
        <fullName evidence="4">Outer membrane protein with beta-barrel domain</fullName>
    </recommendedName>
</protein>